<organism evidence="1">
    <name type="scientific">bioreactor metagenome</name>
    <dbReference type="NCBI Taxonomy" id="1076179"/>
    <lineage>
        <taxon>unclassified sequences</taxon>
        <taxon>metagenomes</taxon>
        <taxon>ecological metagenomes</taxon>
    </lineage>
</organism>
<comment type="caution">
    <text evidence="1">The sequence shown here is derived from an EMBL/GenBank/DDBJ whole genome shotgun (WGS) entry which is preliminary data.</text>
</comment>
<accession>A0A645HK62</accession>
<reference evidence="1" key="1">
    <citation type="submission" date="2019-08" db="EMBL/GenBank/DDBJ databases">
        <authorList>
            <person name="Kucharzyk K."/>
            <person name="Murdoch R.W."/>
            <person name="Higgins S."/>
            <person name="Loffler F."/>
        </authorList>
    </citation>
    <scope>NUCLEOTIDE SEQUENCE</scope>
</reference>
<name>A0A645HK62_9ZZZZ</name>
<evidence type="ECO:0000313" key="1">
    <source>
        <dbReference type="EMBL" id="MPN39377.1"/>
    </source>
</evidence>
<sequence>MFRGSGDARDGREIQSEFRDVRKALAGTVGTVHHAEVVEMQRAGEVRLGDVLREHLAQGVLLQRKLCDGKVDRLRVVRRVAVLPVRDQHHGFQVVHRDADGRVVLDFRVQAPLEQPDIRHLADDRRSDPVSPALGDLFLYFRRDFGGCHGLHSRLQHQRVADSLPVPGGAFLLREGVHEKREVRGFPR</sequence>
<dbReference type="AlphaFoldDB" id="A0A645HK62"/>
<dbReference type="EMBL" id="VSSQ01095150">
    <property type="protein sequence ID" value="MPN39377.1"/>
    <property type="molecule type" value="Genomic_DNA"/>
</dbReference>
<gene>
    <name evidence="1" type="ORF">SDC9_186905</name>
</gene>
<protein>
    <submittedName>
        <fullName evidence="1">Uncharacterized protein</fullName>
    </submittedName>
</protein>
<proteinExistence type="predicted"/>